<evidence type="ECO:0000256" key="3">
    <source>
        <dbReference type="ARBA" id="ARBA00022741"/>
    </source>
</evidence>
<dbReference type="PANTHER" id="PTHR42781:SF4">
    <property type="entry name" value="SPERMIDINE_PUTRESCINE IMPORT ATP-BINDING PROTEIN POTA"/>
    <property type="match status" value="1"/>
</dbReference>
<evidence type="ECO:0000313" key="6">
    <source>
        <dbReference type="EMBL" id="MET2828660.1"/>
    </source>
</evidence>
<evidence type="ECO:0000259" key="5">
    <source>
        <dbReference type="PROSITE" id="PS50893"/>
    </source>
</evidence>
<evidence type="ECO:0000256" key="2">
    <source>
        <dbReference type="ARBA" id="ARBA00022448"/>
    </source>
</evidence>
<dbReference type="InterPro" id="IPR003593">
    <property type="entry name" value="AAA+_ATPase"/>
</dbReference>
<dbReference type="PROSITE" id="PS50893">
    <property type="entry name" value="ABC_TRANSPORTER_2"/>
    <property type="match status" value="1"/>
</dbReference>
<protein>
    <submittedName>
        <fullName evidence="6">ABC transporter ATP-binding protein</fullName>
    </submittedName>
</protein>
<dbReference type="GO" id="GO:0005524">
    <property type="term" value="F:ATP binding"/>
    <property type="evidence" value="ECO:0007669"/>
    <property type="project" value="UniProtKB-KW"/>
</dbReference>
<keyword evidence="4 6" id="KW-0067">ATP-binding</keyword>
<dbReference type="SMART" id="SM00382">
    <property type="entry name" value="AAA"/>
    <property type="match status" value="1"/>
</dbReference>
<dbReference type="SUPFAM" id="SSF50331">
    <property type="entry name" value="MOP-like"/>
    <property type="match status" value="1"/>
</dbReference>
<evidence type="ECO:0000313" key="7">
    <source>
        <dbReference type="Proteomes" id="UP001548832"/>
    </source>
</evidence>
<keyword evidence="2" id="KW-0813">Transport</keyword>
<dbReference type="PROSITE" id="PS00211">
    <property type="entry name" value="ABC_TRANSPORTER_1"/>
    <property type="match status" value="1"/>
</dbReference>
<proteinExistence type="inferred from homology"/>
<feature type="domain" description="ABC transporter" evidence="5">
    <location>
        <begin position="9"/>
        <end position="239"/>
    </location>
</feature>
<dbReference type="Proteomes" id="UP001548832">
    <property type="component" value="Unassembled WGS sequence"/>
</dbReference>
<dbReference type="InterPro" id="IPR050093">
    <property type="entry name" value="ABC_SmlMolc_Importer"/>
</dbReference>
<comment type="caution">
    <text evidence="6">The sequence shown here is derived from an EMBL/GenBank/DDBJ whole genome shotgun (WGS) entry which is preliminary data.</text>
</comment>
<dbReference type="InterPro" id="IPR013611">
    <property type="entry name" value="Transp-assoc_OB_typ2"/>
</dbReference>
<sequence length="350" mass="38076">MSSRSAESVRIEAVSKTYGDFRALDDVSLAVEAGEFVAILGPSGSGKSTLLMAVAGFIRPDRGRILFGDSDIVRLPANQRGFGVVFQSYALFPHMDVMANVTFPLEVRGVPKDAARKRAASALDVVKLGGYGARRIGELSGGQRQRVALARAIVFEPKVLLMDEPLSALDKILREEMQIEIRELHNKLQITTLYVTHDQREALTIADRVAVMDKGKIVQLDSPETIYRRPANEFVARFIGEATILPLAEARGVVSGDLGTVASSARALMVRSEDFCLAKSGDESGWLAVAGLLRGVVFQGDSWLLQVDLAGGQAITARAQKHFSAEVADLQVGQPIDLHVRRDRVHFLQV</sequence>
<evidence type="ECO:0000256" key="4">
    <source>
        <dbReference type="ARBA" id="ARBA00022840"/>
    </source>
</evidence>
<dbReference type="PANTHER" id="PTHR42781">
    <property type="entry name" value="SPERMIDINE/PUTRESCINE IMPORT ATP-BINDING PROTEIN POTA"/>
    <property type="match status" value="1"/>
</dbReference>
<comment type="similarity">
    <text evidence="1">Belongs to the ABC transporter superfamily.</text>
</comment>
<dbReference type="RefSeq" id="WP_354460651.1">
    <property type="nucleotide sequence ID" value="NZ_JBEWSZ010000001.1"/>
</dbReference>
<evidence type="ECO:0000256" key="1">
    <source>
        <dbReference type="ARBA" id="ARBA00005417"/>
    </source>
</evidence>
<dbReference type="EMBL" id="JBEWSZ010000001">
    <property type="protein sequence ID" value="MET2828660.1"/>
    <property type="molecule type" value="Genomic_DNA"/>
</dbReference>
<dbReference type="Gene3D" id="3.40.50.300">
    <property type="entry name" value="P-loop containing nucleotide triphosphate hydrolases"/>
    <property type="match status" value="1"/>
</dbReference>
<dbReference type="InterPro" id="IPR003439">
    <property type="entry name" value="ABC_transporter-like_ATP-bd"/>
</dbReference>
<reference evidence="6 7" key="1">
    <citation type="submission" date="2024-06" db="EMBL/GenBank/DDBJ databases">
        <authorList>
            <person name="Kim D.-U."/>
        </authorList>
    </citation>
    <scope>NUCLEOTIDE SEQUENCE [LARGE SCALE GENOMIC DNA]</scope>
    <source>
        <strain evidence="6 7">KACC15460</strain>
    </source>
</reference>
<keyword evidence="7" id="KW-1185">Reference proteome</keyword>
<name>A0ABV2DF70_9HYPH</name>
<dbReference type="Pfam" id="PF00005">
    <property type="entry name" value="ABC_tran"/>
    <property type="match status" value="1"/>
</dbReference>
<dbReference type="SUPFAM" id="SSF52540">
    <property type="entry name" value="P-loop containing nucleoside triphosphate hydrolases"/>
    <property type="match status" value="1"/>
</dbReference>
<dbReference type="Pfam" id="PF08402">
    <property type="entry name" value="TOBE_2"/>
    <property type="match status" value="1"/>
</dbReference>
<keyword evidence="3" id="KW-0547">Nucleotide-binding</keyword>
<gene>
    <name evidence="6" type="ORF">ABVQ20_16900</name>
</gene>
<organism evidence="6 7">
    <name type="scientific">Mesorhizobium shangrilense</name>
    <dbReference type="NCBI Taxonomy" id="460060"/>
    <lineage>
        <taxon>Bacteria</taxon>
        <taxon>Pseudomonadati</taxon>
        <taxon>Pseudomonadota</taxon>
        <taxon>Alphaproteobacteria</taxon>
        <taxon>Hyphomicrobiales</taxon>
        <taxon>Phyllobacteriaceae</taxon>
        <taxon>Mesorhizobium</taxon>
    </lineage>
</organism>
<dbReference type="InterPro" id="IPR017871">
    <property type="entry name" value="ABC_transporter-like_CS"/>
</dbReference>
<dbReference type="InterPro" id="IPR008995">
    <property type="entry name" value="Mo/tungstate-bd_C_term_dom"/>
</dbReference>
<accession>A0ABV2DF70</accession>
<dbReference type="InterPro" id="IPR027417">
    <property type="entry name" value="P-loop_NTPase"/>
</dbReference>